<evidence type="ECO:0000259" key="5">
    <source>
        <dbReference type="Pfam" id="PF12708"/>
    </source>
</evidence>
<dbReference type="PANTHER" id="PTHR31339:SF0">
    <property type="entry name" value="PECTIN LYASE-LIKE SUPERFAMILY PROTEIN"/>
    <property type="match status" value="1"/>
</dbReference>
<evidence type="ECO:0000256" key="3">
    <source>
        <dbReference type="ARBA" id="ARBA00023295"/>
    </source>
</evidence>
<proteinExistence type="inferred from homology"/>
<organism evidence="6 7">
    <name type="scientific">Echinicola rosea</name>
    <dbReference type="NCBI Taxonomy" id="1807691"/>
    <lineage>
        <taxon>Bacteria</taxon>
        <taxon>Pseudomonadati</taxon>
        <taxon>Bacteroidota</taxon>
        <taxon>Cytophagia</taxon>
        <taxon>Cytophagales</taxon>
        <taxon>Cyclobacteriaceae</taxon>
        <taxon>Echinicola</taxon>
    </lineage>
</organism>
<dbReference type="PANTHER" id="PTHR31339">
    <property type="entry name" value="PECTIN LYASE-RELATED"/>
    <property type="match status" value="1"/>
</dbReference>
<accession>A0ABQ1V406</accession>
<evidence type="ECO:0000256" key="1">
    <source>
        <dbReference type="ARBA" id="ARBA00008834"/>
    </source>
</evidence>
<dbReference type="SMART" id="SM00710">
    <property type="entry name" value="PbH1"/>
    <property type="match status" value="4"/>
</dbReference>
<dbReference type="SUPFAM" id="SSF51126">
    <property type="entry name" value="Pectin lyase-like"/>
    <property type="match status" value="1"/>
</dbReference>
<dbReference type="EMBL" id="BMIU01000012">
    <property type="protein sequence ID" value="GGF36358.1"/>
    <property type="molecule type" value="Genomic_DNA"/>
</dbReference>
<protein>
    <submittedName>
        <fullName evidence="6">Exo-poly-alpha-D-galacturonosidase</fullName>
    </submittedName>
</protein>
<dbReference type="Proteomes" id="UP000647339">
    <property type="component" value="Unassembled WGS sequence"/>
</dbReference>
<comment type="similarity">
    <text evidence="1 4">Belongs to the glycosyl hydrolase 28 family.</text>
</comment>
<comment type="caution">
    <text evidence="6">The sequence shown here is derived from an EMBL/GenBank/DDBJ whole genome shotgun (WGS) entry which is preliminary data.</text>
</comment>
<dbReference type="InterPro" id="IPR012334">
    <property type="entry name" value="Pectin_lyas_fold"/>
</dbReference>
<evidence type="ECO:0000313" key="6">
    <source>
        <dbReference type="EMBL" id="GGF36358.1"/>
    </source>
</evidence>
<dbReference type="InterPro" id="IPR024535">
    <property type="entry name" value="RHGA/B-epi-like_pectate_lyase"/>
</dbReference>
<sequence length="469" mass="51907">MKACKVLMGVLLWMHFPGGLYADGIVSILDFGAIGDGGTINTVFIQEAIDHQAKNGGGIVVVPRGNFVTGTLILQDDITLMLQEGAKIWGSQDPRDYKSIDTFVDATGQTRGKCLIGALGVENVAIVGEGTIDGRGENFQKTILENYMTDQGVDRVDFGKLMGNRPFLLRFVQSKHIQIEGVHLRQPAAWTCHFYQSSQIHVEDVTIYSHAHKNNDGIDLDSSHRVKIKNCKIDTGDDAICIKSTSLIPSHHIKVRDCWLKSDWGALKFGTESMGDFHHISVKNCTIADTKGGGIKILSVDGANIHHININSVKMINTEMPVFIRLGERSRTYRGAPPQSTGSVRKVSIKNIEAGIRSNDSLRIDPPTAIFITGTKDHLIESVKLKNIHISTPGGGKYSQRQLEIPTMPERYPEFSFFGVLPSFGLVAQHVESLKAKRLTFEVKGYEYREAVWLNNVIRPTIKTIKDED</sequence>
<dbReference type="RefSeq" id="WP_137403644.1">
    <property type="nucleotide sequence ID" value="NZ_BMIU01000012.1"/>
</dbReference>
<keyword evidence="7" id="KW-1185">Reference proteome</keyword>
<reference evidence="7" key="1">
    <citation type="journal article" date="2019" name="Int. J. Syst. Evol. Microbiol.">
        <title>The Global Catalogue of Microorganisms (GCM) 10K type strain sequencing project: providing services to taxonomists for standard genome sequencing and annotation.</title>
        <authorList>
            <consortium name="The Broad Institute Genomics Platform"/>
            <consortium name="The Broad Institute Genome Sequencing Center for Infectious Disease"/>
            <person name="Wu L."/>
            <person name="Ma J."/>
        </authorList>
    </citation>
    <scope>NUCLEOTIDE SEQUENCE [LARGE SCALE GENOMIC DNA]</scope>
    <source>
        <strain evidence="7">CGMCC 1.15407</strain>
    </source>
</reference>
<name>A0ABQ1V406_9BACT</name>
<dbReference type="Gene3D" id="2.160.20.10">
    <property type="entry name" value="Single-stranded right-handed beta-helix, Pectin lyase-like"/>
    <property type="match status" value="1"/>
</dbReference>
<dbReference type="InterPro" id="IPR011050">
    <property type="entry name" value="Pectin_lyase_fold/virulence"/>
</dbReference>
<dbReference type="InterPro" id="IPR000743">
    <property type="entry name" value="Glyco_hydro_28"/>
</dbReference>
<dbReference type="InterPro" id="IPR006626">
    <property type="entry name" value="PbH1"/>
</dbReference>
<dbReference type="InterPro" id="IPR051801">
    <property type="entry name" value="GH28_Enzymes"/>
</dbReference>
<keyword evidence="2 4" id="KW-0378">Hydrolase</keyword>
<keyword evidence="3 4" id="KW-0326">Glycosidase</keyword>
<dbReference type="Pfam" id="PF12708">
    <property type="entry name" value="Pect-lyase_RHGA_epim"/>
    <property type="match status" value="1"/>
</dbReference>
<gene>
    <name evidence="6" type="ORF">GCM10011339_26110</name>
</gene>
<dbReference type="Pfam" id="PF00295">
    <property type="entry name" value="Glyco_hydro_28"/>
    <property type="match status" value="1"/>
</dbReference>
<evidence type="ECO:0000256" key="2">
    <source>
        <dbReference type="ARBA" id="ARBA00022801"/>
    </source>
</evidence>
<feature type="domain" description="Rhamnogalacturonase A/B/Epimerase-like pectate lyase" evidence="5">
    <location>
        <begin position="26"/>
        <end position="80"/>
    </location>
</feature>
<evidence type="ECO:0000313" key="7">
    <source>
        <dbReference type="Proteomes" id="UP000647339"/>
    </source>
</evidence>
<evidence type="ECO:0000256" key="4">
    <source>
        <dbReference type="RuleBase" id="RU361169"/>
    </source>
</evidence>